<organism evidence="10 11">
    <name type="scientific">Isosphaera pallida (strain ATCC 43644 / DSM 9630 / IS1B)</name>
    <dbReference type="NCBI Taxonomy" id="575540"/>
    <lineage>
        <taxon>Bacteria</taxon>
        <taxon>Pseudomonadati</taxon>
        <taxon>Planctomycetota</taxon>
        <taxon>Planctomycetia</taxon>
        <taxon>Isosphaerales</taxon>
        <taxon>Isosphaeraceae</taxon>
        <taxon>Isosphaera</taxon>
    </lineage>
</organism>
<dbReference type="HOGENOM" id="CLU_013133_1_2_0"/>
<dbReference type="InterPro" id="IPR036259">
    <property type="entry name" value="MFS_trans_sf"/>
</dbReference>
<dbReference type="Gene3D" id="1.20.1250.20">
    <property type="entry name" value="MFS general substrate transporter like domains"/>
    <property type="match status" value="2"/>
</dbReference>
<dbReference type="InterPro" id="IPR004740">
    <property type="entry name" value="Nuc_H_symport"/>
</dbReference>
<keyword evidence="6 8" id="KW-0472">Membrane</keyword>
<dbReference type="OrthoDB" id="9783013at2"/>
<feature type="transmembrane region" description="Helical" evidence="8">
    <location>
        <begin position="133"/>
        <end position="151"/>
    </location>
</feature>
<keyword evidence="2" id="KW-0813">Transport</keyword>
<dbReference type="STRING" id="575540.Isop_1616"/>
<feature type="transmembrane region" description="Helical" evidence="8">
    <location>
        <begin position="91"/>
        <end position="112"/>
    </location>
</feature>
<sequence>MIRLSAMMALLYAIQGAWWPLLAIHLRERGFSGWERGWIYGCLPIALVIASLGVGRLVDRFVAIQRYLAGGCLTGGIVLILLAAADEAGSGFPVWLGLMLTYWLVMAPLYGLSNTMAMRNLDRPTERFGHVRLWGTVGWMGVGWLVTLLMSRTGEGVSIAFGLAALIALGTAAFCLTLPHTPPLDRRSPFTPRTTPEGPESNGPKARVFLDLIRDRSTLVYLICGFGVSLTTPFMFQAVPPYLEQAGLPQEWVPTALTLGQLPEIAALAATPWLLSQFGFRGTMALGILAWIARYGSLALGVPLWAAIVGNLLHGVAVANFSIVGQMYMDHQAPGTRRASAQALNVVISSGLGALGGSLLAGLTADLLGERARMIFWVPTVIDLVMLVVLLALFQEPDWPPGAMRRRHREDRGPNPDPATSEPNSSCRRPPNPV</sequence>
<feature type="transmembrane region" description="Helical" evidence="8">
    <location>
        <begin position="375"/>
        <end position="394"/>
    </location>
</feature>
<reference key="1">
    <citation type="submission" date="2010-11" db="EMBL/GenBank/DDBJ databases">
        <title>The complete sequence of chromosome of Isophaera pallida ATCC 43644.</title>
        <authorList>
            <consortium name="US DOE Joint Genome Institute (JGI-PGF)"/>
            <person name="Lucas S."/>
            <person name="Copeland A."/>
            <person name="Lapidus A."/>
            <person name="Bruce D."/>
            <person name="Goodwin L."/>
            <person name="Pitluck S."/>
            <person name="Kyrpides N."/>
            <person name="Mavromatis K."/>
            <person name="Pagani I."/>
            <person name="Ivanova N."/>
            <person name="Saunders E."/>
            <person name="Brettin T."/>
            <person name="Detter J.C."/>
            <person name="Han C."/>
            <person name="Tapia R."/>
            <person name="Land M."/>
            <person name="Hauser L."/>
            <person name="Markowitz V."/>
            <person name="Cheng J.-F."/>
            <person name="Hugenholtz P."/>
            <person name="Woyke T."/>
            <person name="Wu D."/>
            <person name="Eisen J.A."/>
        </authorList>
    </citation>
    <scope>NUCLEOTIDE SEQUENCE</scope>
    <source>
        <strain>ATCC 43644</strain>
    </source>
</reference>
<dbReference type="RefSeq" id="WP_013564488.1">
    <property type="nucleotide sequence ID" value="NC_014962.1"/>
</dbReference>
<dbReference type="InParanoid" id="E8QZR4"/>
<evidence type="ECO:0000256" key="1">
    <source>
        <dbReference type="ARBA" id="ARBA00004651"/>
    </source>
</evidence>
<keyword evidence="4 8" id="KW-0812">Transmembrane</keyword>
<dbReference type="PANTHER" id="PTHR23522">
    <property type="entry name" value="BLL5896 PROTEIN"/>
    <property type="match status" value="1"/>
</dbReference>
<dbReference type="EMBL" id="CP002353">
    <property type="protein sequence ID" value="ADV62200.1"/>
    <property type="molecule type" value="Genomic_DNA"/>
</dbReference>
<dbReference type="eggNOG" id="COG2211">
    <property type="taxonomic scope" value="Bacteria"/>
</dbReference>
<dbReference type="KEGG" id="ipa:Isop_1616"/>
<evidence type="ECO:0000313" key="10">
    <source>
        <dbReference type="EMBL" id="ADV62200.1"/>
    </source>
</evidence>
<protein>
    <recommendedName>
        <fullName evidence="9">Major facilitator superfamily (MFS) profile domain-containing protein</fullName>
    </recommendedName>
</protein>
<dbReference type="Pfam" id="PF03825">
    <property type="entry name" value="Nuc_H_symport"/>
    <property type="match status" value="1"/>
</dbReference>
<evidence type="ECO:0000256" key="7">
    <source>
        <dbReference type="SAM" id="MobiDB-lite"/>
    </source>
</evidence>
<evidence type="ECO:0000259" key="9">
    <source>
        <dbReference type="PROSITE" id="PS50850"/>
    </source>
</evidence>
<feature type="transmembrane region" description="Helical" evidence="8">
    <location>
        <begin position="343"/>
        <end position="363"/>
    </location>
</feature>
<dbReference type="GO" id="GO:0015213">
    <property type="term" value="F:uridine transmembrane transporter activity"/>
    <property type="evidence" value="ECO:0007669"/>
    <property type="project" value="TreeGrafter"/>
</dbReference>
<feature type="transmembrane region" description="Helical" evidence="8">
    <location>
        <begin position="7"/>
        <end position="26"/>
    </location>
</feature>
<reference evidence="10 11" key="2">
    <citation type="journal article" date="2011" name="Stand. Genomic Sci.">
        <title>Complete genome sequence of Isosphaera pallida type strain (IS1B).</title>
        <authorList>
            <consortium name="US DOE Joint Genome Institute (JGI-PGF)"/>
            <person name="Goker M."/>
            <person name="Cleland D."/>
            <person name="Saunders E."/>
            <person name="Lapidus A."/>
            <person name="Nolan M."/>
            <person name="Lucas S."/>
            <person name="Hammon N."/>
            <person name="Deshpande S."/>
            <person name="Cheng J.F."/>
            <person name="Tapia R."/>
            <person name="Han C."/>
            <person name="Goodwin L."/>
            <person name="Pitluck S."/>
            <person name="Liolios K."/>
            <person name="Pagani I."/>
            <person name="Ivanova N."/>
            <person name="Mavromatis K."/>
            <person name="Pati A."/>
            <person name="Chen A."/>
            <person name="Palaniappan K."/>
            <person name="Land M."/>
            <person name="Hauser L."/>
            <person name="Chang Y.J."/>
            <person name="Jeffries C.D."/>
            <person name="Detter J.C."/>
            <person name="Beck B."/>
            <person name="Woyke T."/>
            <person name="Bristow J."/>
            <person name="Eisen J.A."/>
            <person name="Markowitz V."/>
            <person name="Hugenholtz P."/>
            <person name="Kyrpides N.C."/>
            <person name="Klenk H.P."/>
        </authorList>
    </citation>
    <scope>NUCLEOTIDE SEQUENCE [LARGE SCALE GENOMIC DNA]</scope>
    <source>
        <strain evidence="11">ATCC 43644 / DSM 9630 / IS1B</strain>
    </source>
</reference>
<keyword evidence="11" id="KW-1185">Reference proteome</keyword>
<comment type="subcellular location">
    <subcellularLocation>
        <location evidence="1">Cell membrane</location>
        <topology evidence="1">Multi-pass membrane protein</topology>
    </subcellularLocation>
</comment>
<dbReference type="AlphaFoldDB" id="E8QZR4"/>
<dbReference type="InterPro" id="IPR020846">
    <property type="entry name" value="MFS_dom"/>
</dbReference>
<evidence type="ECO:0000256" key="5">
    <source>
        <dbReference type="ARBA" id="ARBA00022989"/>
    </source>
</evidence>
<dbReference type="Proteomes" id="UP000008631">
    <property type="component" value="Chromosome"/>
</dbReference>
<dbReference type="GO" id="GO:0005886">
    <property type="term" value="C:plasma membrane"/>
    <property type="evidence" value="ECO:0007669"/>
    <property type="project" value="UniProtKB-SubCell"/>
</dbReference>
<dbReference type="GO" id="GO:0015212">
    <property type="term" value="F:cytidine transmembrane transporter activity"/>
    <property type="evidence" value="ECO:0007669"/>
    <property type="project" value="TreeGrafter"/>
</dbReference>
<evidence type="ECO:0000256" key="3">
    <source>
        <dbReference type="ARBA" id="ARBA00022475"/>
    </source>
</evidence>
<keyword evidence="3" id="KW-1003">Cell membrane</keyword>
<evidence type="ECO:0000256" key="6">
    <source>
        <dbReference type="ARBA" id="ARBA00023136"/>
    </source>
</evidence>
<dbReference type="PANTHER" id="PTHR23522:SF4">
    <property type="entry name" value="NUCLEOSIDE PERMEASE NUPG-RELATED"/>
    <property type="match status" value="1"/>
</dbReference>
<feature type="transmembrane region" description="Helical" evidence="8">
    <location>
        <begin position="67"/>
        <end position="85"/>
    </location>
</feature>
<gene>
    <name evidence="10" type="ordered locus">Isop_1616</name>
</gene>
<accession>E8QZR4</accession>
<evidence type="ECO:0000256" key="2">
    <source>
        <dbReference type="ARBA" id="ARBA00022448"/>
    </source>
</evidence>
<proteinExistence type="predicted"/>
<feature type="transmembrane region" description="Helical" evidence="8">
    <location>
        <begin position="304"/>
        <end position="323"/>
    </location>
</feature>
<feature type="transmembrane region" description="Helical" evidence="8">
    <location>
        <begin position="38"/>
        <end position="55"/>
    </location>
</feature>
<feature type="region of interest" description="Disordered" evidence="7">
    <location>
        <begin position="400"/>
        <end position="434"/>
    </location>
</feature>
<feature type="domain" description="Major facilitator superfamily (MFS) profile" evidence="9">
    <location>
        <begin position="213"/>
        <end position="434"/>
    </location>
</feature>
<dbReference type="SUPFAM" id="SSF103473">
    <property type="entry name" value="MFS general substrate transporter"/>
    <property type="match status" value="1"/>
</dbReference>
<feature type="transmembrane region" description="Helical" evidence="8">
    <location>
        <begin position="219"/>
        <end position="239"/>
    </location>
</feature>
<feature type="transmembrane region" description="Helical" evidence="8">
    <location>
        <begin position="157"/>
        <end position="178"/>
    </location>
</feature>
<evidence type="ECO:0000256" key="4">
    <source>
        <dbReference type="ARBA" id="ARBA00022692"/>
    </source>
</evidence>
<keyword evidence="5 8" id="KW-1133">Transmembrane helix</keyword>
<name>E8QZR4_ISOPI</name>
<evidence type="ECO:0000256" key="8">
    <source>
        <dbReference type="SAM" id="Phobius"/>
    </source>
</evidence>
<evidence type="ECO:0000313" key="11">
    <source>
        <dbReference type="Proteomes" id="UP000008631"/>
    </source>
</evidence>
<dbReference type="PROSITE" id="PS50850">
    <property type="entry name" value="MFS"/>
    <property type="match status" value="1"/>
</dbReference>